<dbReference type="WBParaSite" id="MCU_004379-RA">
    <property type="protein sequence ID" value="MCU_004379-RA"/>
    <property type="gene ID" value="MCU_004379"/>
</dbReference>
<name>A0A5K3F048_MESCO</name>
<proteinExistence type="predicted"/>
<organism evidence="1">
    <name type="scientific">Mesocestoides corti</name>
    <name type="common">Flatworm</name>
    <dbReference type="NCBI Taxonomy" id="53468"/>
    <lineage>
        <taxon>Eukaryota</taxon>
        <taxon>Metazoa</taxon>
        <taxon>Spiralia</taxon>
        <taxon>Lophotrochozoa</taxon>
        <taxon>Platyhelminthes</taxon>
        <taxon>Cestoda</taxon>
        <taxon>Eucestoda</taxon>
        <taxon>Cyclophyllidea</taxon>
        <taxon>Mesocestoididae</taxon>
        <taxon>Mesocestoides</taxon>
    </lineage>
</organism>
<accession>A0A5K3F048</accession>
<evidence type="ECO:0000313" key="1">
    <source>
        <dbReference type="WBParaSite" id="MCU_004379-RA"/>
    </source>
</evidence>
<reference evidence="1" key="1">
    <citation type="submission" date="2019-11" db="UniProtKB">
        <authorList>
            <consortium name="WormBaseParasite"/>
        </authorList>
    </citation>
    <scope>IDENTIFICATION</scope>
</reference>
<sequence>MPFLKSDEYLRICKDAKNCTESARKMTDSYTRLVKDHSELRKATDNSGLSTLNEFLDIEEKDLGLFKYMEALDKTFLLEPLSLWNEGGKRPTTDGEVANAISKMLEINPTRAKHEAVAYLGESLCAHLCASSNMIVSGPSELSKEVEAIEKQTWTGNNSLLDKVDEIISDLNKTYI</sequence>
<dbReference type="AlphaFoldDB" id="A0A5K3F048"/>
<protein>
    <submittedName>
        <fullName evidence="1">Exocyst complex component EXO70B1-like</fullName>
    </submittedName>
</protein>